<protein>
    <recommendedName>
        <fullName evidence="4">AP2/ERF domain-containing protein</fullName>
    </recommendedName>
</protein>
<evidence type="ECO:0000256" key="3">
    <source>
        <dbReference type="ARBA" id="ARBA00023163"/>
    </source>
</evidence>
<dbReference type="PANTHER" id="PTHR31194">
    <property type="entry name" value="SHN SHINE , DNA BINDING / TRANSCRIPTION FACTOR"/>
    <property type="match status" value="1"/>
</dbReference>
<dbReference type="InterPro" id="IPR003615">
    <property type="entry name" value="HNH_nuc"/>
</dbReference>
<dbReference type="GO" id="GO:0003677">
    <property type="term" value="F:DNA binding"/>
    <property type="evidence" value="ECO:0007669"/>
    <property type="project" value="UniProtKB-KW"/>
</dbReference>
<dbReference type="SUPFAM" id="SSF54171">
    <property type="entry name" value="DNA-binding domain"/>
    <property type="match status" value="1"/>
</dbReference>
<sequence>MELTPNISTIKAPREKSQLALVPSLGVSFSMDKDMRQISLTQGMYAIVDDEDYEWLMQIKWNAMKSGKTYYAQSWNGEKHLFIHRLVLKAKDTQMVDHINRNGLDNRKSNLRFCTKGQNAQNGGLYKNCKNKYKGARWREKQGKWYSDIKFNYKKIHLGCFDTEIEAALAYNRAAIELFGEFAYQNEL</sequence>
<dbReference type="SUPFAM" id="SSF54060">
    <property type="entry name" value="His-Me finger endonucleases"/>
    <property type="match status" value="1"/>
</dbReference>
<evidence type="ECO:0000259" key="4">
    <source>
        <dbReference type="PROSITE" id="PS51032"/>
    </source>
</evidence>
<dbReference type="Gene3D" id="3.90.75.20">
    <property type="match status" value="1"/>
</dbReference>
<dbReference type="PROSITE" id="PS51032">
    <property type="entry name" value="AP2_ERF"/>
    <property type="match status" value="1"/>
</dbReference>
<keyword evidence="2" id="KW-0238">DNA-binding</keyword>
<keyword evidence="1" id="KW-0805">Transcription regulation</keyword>
<dbReference type="PANTHER" id="PTHR31194:SF214">
    <property type="entry name" value="AP2_ERF DOMAIN-CONTAINING PROTEIN"/>
    <property type="match status" value="1"/>
</dbReference>
<dbReference type="InterPro" id="IPR044925">
    <property type="entry name" value="His-Me_finger_sf"/>
</dbReference>
<dbReference type="SMART" id="SM00380">
    <property type="entry name" value="AP2"/>
    <property type="match status" value="1"/>
</dbReference>
<dbReference type="InterPro" id="IPR050913">
    <property type="entry name" value="AP2/ERF_ERF"/>
</dbReference>
<dbReference type="InterPro" id="IPR036955">
    <property type="entry name" value="AP2/ERF_dom_sf"/>
</dbReference>
<evidence type="ECO:0000313" key="5">
    <source>
        <dbReference type="EMBL" id="KKM26952.1"/>
    </source>
</evidence>
<gene>
    <name evidence="5" type="ORF">LCGC14_1579570</name>
</gene>
<dbReference type="GO" id="GO:0003700">
    <property type="term" value="F:DNA-binding transcription factor activity"/>
    <property type="evidence" value="ECO:0007669"/>
    <property type="project" value="InterPro"/>
</dbReference>
<accession>A0A0F9IHF2</accession>
<reference evidence="5" key="1">
    <citation type="journal article" date="2015" name="Nature">
        <title>Complex archaea that bridge the gap between prokaryotes and eukaryotes.</title>
        <authorList>
            <person name="Spang A."/>
            <person name="Saw J.H."/>
            <person name="Jorgensen S.L."/>
            <person name="Zaremba-Niedzwiedzka K."/>
            <person name="Martijn J."/>
            <person name="Lind A.E."/>
            <person name="van Eijk R."/>
            <person name="Schleper C."/>
            <person name="Guy L."/>
            <person name="Ettema T.J."/>
        </authorList>
    </citation>
    <scope>NUCLEOTIDE SEQUENCE</scope>
</reference>
<dbReference type="Gene3D" id="3.30.730.10">
    <property type="entry name" value="AP2/ERF domain"/>
    <property type="match status" value="1"/>
</dbReference>
<evidence type="ECO:0000256" key="2">
    <source>
        <dbReference type="ARBA" id="ARBA00023125"/>
    </source>
</evidence>
<comment type="caution">
    <text evidence="5">The sequence shown here is derived from an EMBL/GenBank/DDBJ whole genome shotgun (WGS) entry which is preliminary data.</text>
</comment>
<evidence type="ECO:0000256" key="1">
    <source>
        <dbReference type="ARBA" id="ARBA00023015"/>
    </source>
</evidence>
<dbReference type="Pfam" id="PF13392">
    <property type="entry name" value="HNH_3"/>
    <property type="match status" value="1"/>
</dbReference>
<proteinExistence type="predicted"/>
<dbReference type="InterPro" id="IPR001471">
    <property type="entry name" value="AP2/ERF_dom"/>
</dbReference>
<feature type="domain" description="AP2/ERF" evidence="4">
    <location>
        <begin position="132"/>
        <end position="188"/>
    </location>
</feature>
<dbReference type="InterPro" id="IPR016177">
    <property type="entry name" value="DNA-bd_dom_sf"/>
</dbReference>
<keyword evidence="3" id="KW-0804">Transcription</keyword>
<dbReference type="AlphaFoldDB" id="A0A0F9IHF2"/>
<organism evidence="5">
    <name type="scientific">marine sediment metagenome</name>
    <dbReference type="NCBI Taxonomy" id="412755"/>
    <lineage>
        <taxon>unclassified sequences</taxon>
        <taxon>metagenomes</taxon>
        <taxon>ecological metagenomes</taxon>
    </lineage>
</organism>
<name>A0A0F9IHF2_9ZZZZ</name>
<dbReference type="EMBL" id="LAZR01012413">
    <property type="protein sequence ID" value="KKM26952.1"/>
    <property type="molecule type" value="Genomic_DNA"/>
</dbReference>